<feature type="region of interest" description="Disordered" evidence="9">
    <location>
        <begin position="466"/>
        <end position="488"/>
    </location>
</feature>
<evidence type="ECO:0000256" key="2">
    <source>
        <dbReference type="ARBA" id="ARBA00022527"/>
    </source>
</evidence>
<dbReference type="PANTHER" id="PTHR24363:SF0">
    <property type="entry name" value="SERINE_THREONINE KINASE LIKE DOMAIN CONTAINING 1"/>
    <property type="match status" value="1"/>
</dbReference>
<evidence type="ECO:0000313" key="13">
    <source>
        <dbReference type="EMBL" id="KIE11019.1"/>
    </source>
</evidence>
<evidence type="ECO:0000256" key="9">
    <source>
        <dbReference type="SAM" id="MobiDB-lite"/>
    </source>
</evidence>
<protein>
    <recommendedName>
        <fullName evidence="1">non-specific serine/threonine protein kinase</fullName>
        <ecNumber evidence="1">2.7.11.1</ecNumber>
    </recommendedName>
</protein>
<comment type="catalytic activity">
    <reaction evidence="7">
        <text>L-threonyl-[protein] + ATP = O-phospho-L-threonyl-[protein] + ADP + H(+)</text>
        <dbReference type="Rhea" id="RHEA:46608"/>
        <dbReference type="Rhea" id="RHEA-COMP:11060"/>
        <dbReference type="Rhea" id="RHEA-COMP:11605"/>
        <dbReference type="ChEBI" id="CHEBI:15378"/>
        <dbReference type="ChEBI" id="CHEBI:30013"/>
        <dbReference type="ChEBI" id="CHEBI:30616"/>
        <dbReference type="ChEBI" id="CHEBI:61977"/>
        <dbReference type="ChEBI" id="CHEBI:456216"/>
        <dbReference type="EC" id="2.7.11.1"/>
    </reaction>
</comment>
<keyword evidence="3" id="KW-0808">Transferase</keyword>
<evidence type="ECO:0000256" key="6">
    <source>
        <dbReference type="ARBA" id="ARBA00022840"/>
    </source>
</evidence>
<keyword evidence="10" id="KW-0812">Transmembrane</keyword>
<evidence type="ECO:0000256" key="4">
    <source>
        <dbReference type="ARBA" id="ARBA00022741"/>
    </source>
</evidence>
<dbReference type="SUPFAM" id="SSF56112">
    <property type="entry name" value="Protein kinase-like (PK-like)"/>
    <property type="match status" value="1"/>
</dbReference>
<keyword evidence="5 13" id="KW-0418">Kinase</keyword>
<evidence type="ECO:0000256" key="10">
    <source>
        <dbReference type="SAM" id="Phobius"/>
    </source>
</evidence>
<evidence type="ECO:0000256" key="8">
    <source>
        <dbReference type="ARBA" id="ARBA00048679"/>
    </source>
</evidence>
<dbReference type="RefSeq" id="WP_038083759.1">
    <property type="nucleotide sequence ID" value="NZ_JHEG04000001.1"/>
</dbReference>
<dbReference type="Pfam" id="PF00069">
    <property type="entry name" value="Pkinase"/>
    <property type="match status" value="1"/>
</dbReference>
<dbReference type="InterPro" id="IPR000719">
    <property type="entry name" value="Prot_kinase_dom"/>
</dbReference>
<keyword evidence="6" id="KW-0067">ATP-binding</keyword>
<evidence type="ECO:0000256" key="5">
    <source>
        <dbReference type="ARBA" id="ARBA00022777"/>
    </source>
</evidence>
<dbReference type="STRING" id="1479485.DA73_0221580"/>
<evidence type="ECO:0000256" key="1">
    <source>
        <dbReference type="ARBA" id="ARBA00012513"/>
    </source>
</evidence>
<name>A0A0C1R076_9CYAN</name>
<dbReference type="OrthoDB" id="507628at2"/>
<dbReference type="PROSITE" id="PS50011">
    <property type="entry name" value="PROTEIN_KINASE_DOM"/>
    <property type="match status" value="1"/>
</dbReference>
<reference evidence="12" key="2">
    <citation type="submission" date="2019-11" db="EMBL/GenBank/DDBJ databases">
        <title>Improved Assembly of Tolypothrix boutellei genome.</title>
        <authorList>
            <person name="Sarangi A.N."/>
            <person name="Mukherjee M."/>
            <person name="Ghosh S."/>
            <person name="Singh D."/>
            <person name="Das A."/>
            <person name="Kant S."/>
            <person name="Prusty A."/>
            <person name="Tripathy S."/>
        </authorList>
    </citation>
    <scope>NUCLEOTIDE SEQUENCE</scope>
    <source>
        <strain evidence="12">VB521301</strain>
    </source>
</reference>
<feature type="transmembrane region" description="Helical" evidence="10">
    <location>
        <begin position="389"/>
        <end position="410"/>
    </location>
</feature>
<evidence type="ECO:0000256" key="3">
    <source>
        <dbReference type="ARBA" id="ARBA00022679"/>
    </source>
</evidence>
<feature type="region of interest" description="Disordered" evidence="9">
    <location>
        <begin position="327"/>
        <end position="355"/>
    </location>
</feature>
<dbReference type="SMART" id="SM00220">
    <property type="entry name" value="S_TKc"/>
    <property type="match status" value="1"/>
</dbReference>
<sequence length="656" mass="72482">MIPEVINNRYKIVKVLAEGGFGKTFLTEDTHLPSGRRCVVKQLKPIADNPQIYKLVQDRFQREAAILEELGSGNNQIPQLYAYFCEQGQFYLVQEYIQGKTLSHKVQTEGLISESDVREICKSLLQVLNYVHSKQIIHRDIKPDNIILRDANGAPVLIDFGAVRESMATIVNSQGYPTSSIVIGTPGFMPPEQAAGRPVYSSDLYSLAVTMIYSLTGKMPQQLPLDSRTGNIIWHEYAANISSGLRMVLDKAIAYNPSDRFPTAREMLDALQLPADASVDPTLAISYNTPTIHTVPPTIAHSSGYPSQNVPPTVISANSGGLSSVPPTTIGSQSRPPENISQTATPGTGSTWVGGGGTFNKSTPVPSEIRGWNWGAFLISPLWCMTNQVWFGLLSCLPVIGLPINLLLGLKGNTWAWRSRPWASVPAFKSHQRGWTIAGLAVTPFWTPIVIIFYIAIFSPMSEPTANNNKSETSQSSINPTASPLPQNYQTGKFQEIEIGNLKNYKFKTGLFSINVPENWTFRDNSKPGEAIVLWQDRAKNGAIIVNIFAQQKQQNQQQLAESLKRVLKSFFSSQKDFRLEQAEMQFDGSVKINWSYTVTSEGVTGKLTGNSFIEQRGDKISIFTQALPLDQYDKLEKSLDLILSSYKINPSGSLP</sequence>
<reference evidence="13" key="1">
    <citation type="journal article" date="2015" name="Genome Announc.">
        <title>Draft Genome Sequence of Tolypothrix boutellei Strain VB521301.</title>
        <authorList>
            <person name="Chandrababunaidu M.M."/>
            <person name="Singh D."/>
            <person name="Sen D."/>
            <person name="Bhan S."/>
            <person name="Das S."/>
            <person name="Gupta A."/>
            <person name="Adhikary S.P."/>
            <person name="Tripathy S."/>
        </authorList>
    </citation>
    <scope>NUCLEOTIDE SEQUENCE</scope>
    <source>
        <strain evidence="13">VB521301</strain>
    </source>
</reference>
<accession>A0A0C1R076</accession>
<keyword evidence="14" id="KW-1185">Reference proteome</keyword>
<comment type="caution">
    <text evidence="13">The sequence shown here is derived from an EMBL/GenBank/DDBJ whole genome shotgun (WGS) entry which is preliminary data.</text>
</comment>
<dbReference type="EMBL" id="JHEG04000001">
    <property type="protein sequence ID" value="KAF3887065.1"/>
    <property type="molecule type" value="Genomic_DNA"/>
</dbReference>
<dbReference type="InterPro" id="IPR008271">
    <property type="entry name" value="Ser/Thr_kinase_AS"/>
</dbReference>
<keyword evidence="10" id="KW-0472">Membrane</keyword>
<evidence type="ECO:0000313" key="12">
    <source>
        <dbReference type="EMBL" id="KAF3887065.1"/>
    </source>
</evidence>
<keyword evidence="2 13" id="KW-0723">Serine/threonine-protein kinase</keyword>
<dbReference type="EMBL" id="JHEG02000048">
    <property type="protein sequence ID" value="KIE11019.1"/>
    <property type="molecule type" value="Genomic_DNA"/>
</dbReference>
<comment type="catalytic activity">
    <reaction evidence="8">
        <text>L-seryl-[protein] + ATP = O-phospho-L-seryl-[protein] + ADP + H(+)</text>
        <dbReference type="Rhea" id="RHEA:17989"/>
        <dbReference type="Rhea" id="RHEA-COMP:9863"/>
        <dbReference type="Rhea" id="RHEA-COMP:11604"/>
        <dbReference type="ChEBI" id="CHEBI:15378"/>
        <dbReference type="ChEBI" id="CHEBI:29999"/>
        <dbReference type="ChEBI" id="CHEBI:30616"/>
        <dbReference type="ChEBI" id="CHEBI:83421"/>
        <dbReference type="ChEBI" id="CHEBI:456216"/>
        <dbReference type="EC" id="2.7.11.1"/>
    </reaction>
</comment>
<dbReference type="GO" id="GO:0004674">
    <property type="term" value="F:protein serine/threonine kinase activity"/>
    <property type="evidence" value="ECO:0007669"/>
    <property type="project" value="UniProtKB-KW"/>
</dbReference>
<evidence type="ECO:0000256" key="7">
    <source>
        <dbReference type="ARBA" id="ARBA00047899"/>
    </source>
</evidence>
<organism evidence="13">
    <name type="scientific">Tolypothrix bouteillei VB521301</name>
    <dbReference type="NCBI Taxonomy" id="1479485"/>
    <lineage>
        <taxon>Bacteria</taxon>
        <taxon>Bacillati</taxon>
        <taxon>Cyanobacteriota</taxon>
        <taxon>Cyanophyceae</taxon>
        <taxon>Nostocales</taxon>
        <taxon>Tolypothrichaceae</taxon>
        <taxon>Tolypothrix</taxon>
    </lineage>
</organism>
<gene>
    <name evidence="13" type="ORF">DA73_0221580</name>
    <name evidence="12" type="ORF">DA73_0400017400</name>
</gene>
<dbReference type="PROSITE" id="PS00108">
    <property type="entry name" value="PROTEIN_KINASE_ST"/>
    <property type="match status" value="1"/>
</dbReference>
<evidence type="ECO:0000259" key="11">
    <source>
        <dbReference type="PROSITE" id="PS50011"/>
    </source>
</evidence>
<evidence type="ECO:0000313" key="14">
    <source>
        <dbReference type="Proteomes" id="UP000029738"/>
    </source>
</evidence>
<dbReference type="CDD" id="cd14014">
    <property type="entry name" value="STKc_PknB_like"/>
    <property type="match status" value="1"/>
</dbReference>
<dbReference type="Proteomes" id="UP000029738">
    <property type="component" value="Unassembled WGS sequence"/>
</dbReference>
<keyword evidence="4" id="KW-0547">Nucleotide-binding</keyword>
<dbReference type="GO" id="GO:0005524">
    <property type="term" value="F:ATP binding"/>
    <property type="evidence" value="ECO:0007669"/>
    <property type="project" value="UniProtKB-KW"/>
</dbReference>
<proteinExistence type="predicted"/>
<dbReference type="Gene3D" id="1.10.510.10">
    <property type="entry name" value="Transferase(Phosphotransferase) domain 1"/>
    <property type="match status" value="1"/>
</dbReference>
<dbReference type="PANTHER" id="PTHR24363">
    <property type="entry name" value="SERINE/THREONINE PROTEIN KINASE"/>
    <property type="match status" value="1"/>
</dbReference>
<dbReference type="AlphaFoldDB" id="A0A0C1R076"/>
<feature type="compositionally biased region" description="Polar residues" evidence="9">
    <location>
        <begin position="327"/>
        <end position="344"/>
    </location>
</feature>
<feature type="transmembrane region" description="Helical" evidence="10">
    <location>
        <begin position="437"/>
        <end position="457"/>
    </location>
</feature>
<dbReference type="InterPro" id="IPR011009">
    <property type="entry name" value="Kinase-like_dom_sf"/>
</dbReference>
<keyword evidence="10" id="KW-1133">Transmembrane helix</keyword>
<dbReference type="EC" id="2.7.11.1" evidence="1"/>
<dbReference type="Gene3D" id="3.40.1000.10">
    <property type="entry name" value="Mog1/PsbP, alpha/beta/alpha sandwich"/>
    <property type="match status" value="1"/>
</dbReference>
<feature type="domain" description="Protein kinase" evidence="11">
    <location>
        <begin position="10"/>
        <end position="283"/>
    </location>
</feature>